<dbReference type="GO" id="GO:0005829">
    <property type="term" value="C:cytosol"/>
    <property type="evidence" value="ECO:0007669"/>
    <property type="project" value="TreeGrafter"/>
</dbReference>
<dbReference type="PROSITE" id="PS00184">
    <property type="entry name" value="GARS"/>
    <property type="match status" value="1"/>
</dbReference>
<keyword evidence="6 16" id="KW-0547">Nucleotide-binding</keyword>
<dbReference type="Gene3D" id="3.30.1330.10">
    <property type="entry name" value="PurM-like, N-terminal domain"/>
    <property type="match status" value="1"/>
</dbReference>
<dbReference type="Pfam" id="PF01071">
    <property type="entry name" value="GARS_A"/>
    <property type="match status" value="1"/>
</dbReference>
<dbReference type="InterPro" id="IPR037123">
    <property type="entry name" value="PRibGlycinamide_synth_C_sf"/>
</dbReference>
<dbReference type="Gene3D" id="3.90.600.10">
    <property type="entry name" value="Phosphoribosylglycinamide synthetase, C-terminal domain"/>
    <property type="match status" value="1"/>
</dbReference>
<dbReference type="Pfam" id="PF02769">
    <property type="entry name" value="AIRS_C"/>
    <property type="match status" value="1"/>
</dbReference>
<comment type="caution">
    <text evidence="18">The sequence shown here is derived from an EMBL/GenBank/DDBJ whole genome shotgun (WGS) entry which is preliminary data.</text>
</comment>
<dbReference type="InterPro" id="IPR020560">
    <property type="entry name" value="PRibGlycinamide_synth_C-dom"/>
</dbReference>
<comment type="similarity">
    <text evidence="13">In the C-terminal section; belongs to the AIR synthase family.</text>
</comment>
<dbReference type="HAMAP" id="MF_00741">
    <property type="entry name" value="AIRS"/>
    <property type="match status" value="1"/>
</dbReference>
<dbReference type="FunFam" id="3.40.50.20:FF:000006">
    <property type="entry name" value="Phosphoribosylamine--glycine ligase, chloroplastic"/>
    <property type="match status" value="1"/>
</dbReference>
<dbReference type="InterPro" id="IPR036921">
    <property type="entry name" value="PurM-like_N_sf"/>
</dbReference>
<keyword evidence="5" id="KW-0479">Metal-binding</keyword>
<dbReference type="Gene3D" id="3.30.470.20">
    <property type="entry name" value="ATP-grasp fold, B domain"/>
    <property type="match status" value="1"/>
</dbReference>
<dbReference type="NCBIfam" id="TIGR00878">
    <property type="entry name" value="purM"/>
    <property type="match status" value="1"/>
</dbReference>
<evidence type="ECO:0000259" key="17">
    <source>
        <dbReference type="PROSITE" id="PS50975"/>
    </source>
</evidence>
<dbReference type="GO" id="GO:0005524">
    <property type="term" value="F:ATP binding"/>
    <property type="evidence" value="ECO:0007669"/>
    <property type="project" value="UniProtKB-UniRule"/>
</dbReference>
<dbReference type="Gene3D" id="3.30.1490.20">
    <property type="entry name" value="ATP-grasp fold, A domain"/>
    <property type="match status" value="1"/>
</dbReference>
<dbReference type="InterPro" id="IPR011761">
    <property type="entry name" value="ATP-grasp"/>
</dbReference>
<evidence type="ECO:0000256" key="3">
    <source>
        <dbReference type="ARBA" id="ARBA00007423"/>
    </source>
</evidence>
<dbReference type="NCBIfam" id="TIGR00877">
    <property type="entry name" value="purD"/>
    <property type="match status" value="1"/>
</dbReference>
<dbReference type="Pfam" id="PF02843">
    <property type="entry name" value="GARS_C"/>
    <property type="match status" value="1"/>
</dbReference>
<dbReference type="InterPro" id="IPR016188">
    <property type="entry name" value="PurM-like_N"/>
</dbReference>
<keyword evidence="4" id="KW-0436">Ligase</keyword>
<evidence type="ECO:0000256" key="2">
    <source>
        <dbReference type="ARBA" id="ARBA00005174"/>
    </source>
</evidence>
<dbReference type="AlphaFoldDB" id="A0A8H3I653"/>
<dbReference type="FunFam" id="3.30.1330.10:FF:000001">
    <property type="entry name" value="Phosphoribosylformylglycinamidine cyclo-ligase"/>
    <property type="match status" value="1"/>
</dbReference>
<dbReference type="GO" id="GO:0004641">
    <property type="term" value="F:phosphoribosylformylglycinamidine cyclo-ligase activity"/>
    <property type="evidence" value="ECO:0007669"/>
    <property type="project" value="UniProtKB-EC"/>
</dbReference>
<evidence type="ECO:0000256" key="11">
    <source>
        <dbReference type="ARBA" id="ARBA00023268"/>
    </source>
</evidence>
<dbReference type="PROSITE" id="PS50975">
    <property type="entry name" value="ATP_GRASP"/>
    <property type="match status" value="1"/>
</dbReference>
<dbReference type="SMART" id="SM01210">
    <property type="entry name" value="GARS_C"/>
    <property type="match status" value="1"/>
</dbReference>
<sequence>MEDRNLIILLVGSGGRESALAWKLAQSNLVQDIFVLPGNGGTAQGLHKVQNVSHVNPDDFPALLAFAREKGVNLVVPGPEAPLVAGIGDFFRAAGIRCFGPTKAAARMEGSKTFSKDFMTRHTIPTAQYQNFSDYDKARKFLDEVSYKVVVKATGLAAGKGVILPSSKEEAQTALKDIMLAKEFGSAGDEVVIEECEEFYGCLWEFLLMRFMQFLKEMRYLYYRFLTAIPSDHCPVAEGPNTGGMGCYGPAPIATPQLVEGIHRTVLQPTIDGMREERMPFVGVLFTGFMLTKHGPKVLEYNVRFGDPETQTLLPLMDADLAEVMVACTEGWLDAVTIRVHPKFAATVVLSAGGYPGPYIRGDTITLQNPPDDTFIFHAGTTGPTFSKTRDNGQPALQLLSTHGDHSHAPLAIRPSESLTTSGGRVIAATSTADTLEAAISQAYKGISTIHFDNMHFRTDIGKRGLRDQLASKKLANGTSLTYASAGVSIDSGNNLVKRIKPLVASTARPGASAQIGGFGGAFNLVEAGYTSPPTIIEGTDGVGTKLKIAHAIGKHDTIGIDLVAMSVNDLVVQGAEPLTFMDTYSCSKLDVDIAEQVIKGVCAGCREAGCALTGGETAEMPGLLEKDSAYDIVGSAMGAIESGKRVLPDKGAMASGDVLLGLASNGCHSNGFSLIRLIVETAGLNFFDQAPWGEDKTIGESLLTPTRIYVKPLLRVIEKNLVKGLAHITGGGLIDNVPRMLPGYLAAEMNASAWPVPKVLSWLKLTGQIEHEEFAKTFNTGLGMVMVVNEEHVNETMEELEKVGEMVYNVGRLVERGGDGCVLINLAAWD</sequence>
<proteinExistence type="inferred from homology"/>
<dbReference type="Proteomes" id="UP000664534">
    <property type="component" value="Unassembled WGS sequence"/>
</dbReference>
<evidence type="ECO:0000313" key="19">
    <source>
        <dbReference type="Proteomes" id="UP000664534"/>
    </source>
</evidence>
<evidence type="ECO:0000256" key="12">
    <source>
        <dbReference type="ARBA" id="ARBA00029388"/>
    </source>
</evidence>
<keyword evidence="19" id="KW-1185">Reference proteome</keyword>
<keyword evidence="8 16" id="KW-0067">ATP-binding</keyword>
<dbReference type="EMBL" id="CAJPDT010000002">
    <property type="protein sequence ID" value="CAF9906263.1"/>
    <property type="molecule type" value="Genomic_DNA"/>
</dbReference>
<dbReference type="InterPro" id="IPR020562">
    <property type="entry name" value="PRibGlycinamide_synth_N"/>
</dbReference>
<dbReference type="InterPro" id="IPR020561">
    <property type="entry name" value="PRibGlycinamid_synth_ATP-grasp"/>
</dbReference>
<keyword evidence="10" id="KW-0464">Manganese</keyword>
<dbReference type="UniPathway" id="UPA00074">
    <property type="reaction ID" value="UER00125"/>
</dbReference>
<keyword evidence="11" id="KW-0511">Multifunctional enzyme</keyword>
<dbReference type="GO" id="GO:0004637">
    <property type="term" value="F:phosphoribosylamine-glycine ligase activity"/>
    <property type="evidence" value="ECO:0007669"/>
    <property type="project" value="UniProtKB-EC"/>
</dbReference>
<dbReference type="InterPro" id="IPR016185">
    <property type="entry name" value="PreATP-grasp_dom_sf"/>
</dbReference>
<dbReference type="InterPro" id="IPR020559">
    <property type="entry name" value="PRibGlycinamide_synth_CS"/>
</dbReference>
<organism evidence="18 19">
    <name type="scientific">Imshaugia aleurites</name>
    <dbReference type="NCBI Taxonomy" id="172621"/>
    <lineage>
        <taxon>Eukaryota</taxon>
        <taxon>Fungi</taxon>
        <taxon>Dikarya</taxon>
        <taxon>Ascomycota</taxon>
        <taxon>Pezizomycotina</taxon>
        <taxon>Lecanoromycetes</taxon>
        <taxon>OSLEUM clade</taxon>
        <taxon>Lecanoromycetidae</taxon>
        <taxon>Lecanorales</taxon>
        <taxon>Lecanorineae</taxon>
        <taxon>Parmeliaceae</taxon>
        <taxon>Imshaugia</taxon>
    </lineage>
</organism>
<dbReference type="InterPro" id="IPR036676">
    <property type="entry name" value="PurM-like_C_sf"/>
</dbReference>
<dbReference type="Gene3D" id="3.90.650.10">
    <property type="entry name" value="PurM-like C-terminal domain"/>
    <property type="match status" value="1"/>
</dbReference>
<dbReference type="HAMAP" id="MF_00138">
    <property type="entry name" value="GARS"/>
    <property type="match status" value="1"/>
</dbReference>
<keyword evidence="7" id="KW-0658">Purine biosynthesis</keyword>
<dbReference type="InterPro" id="IPR004733">
    <property type="entry name" value="PurM_cligase"/>
</dbReference>
<evidence type="ECO:0000256" key="15">
    <source>
        <dbReference type="ARBA" id="ARBA00049057"/>
    </source>
</evidence>
<dbReference type="SUPFAM" id="SSF55326">
    <property type="entry name" value="PurM N-terminal domain-like"/>
    <property type="match status" value="1"/>
</dbReference>
<dbReference type="SUPFAM" id="SSF56042">
    <property type="entry name" value="PurM C-terminal domain-like"/>
    <property type="match status" value="1"/>
</dbReference>
<evidence type="ECO:0000256" key="10">
    <source>
        <dbReference type="ARBA" id="ARBA00023211"/>
    </source>
</evidence>
<evidence type="ECO:0000256" key="8">
    <source>
        <dbReference type="ARBA" id="ARBA00022840"/>
    </source>
</evidence>
<evidence type="ECO:0000256" key="4">
    <source>
        <dbReference type="ARBA" id="ARBA00022598"/>
    </source>
</evidence>
<dbReference type="GO" id="GO:0046872">
    <property type="term" value="F:metal ion binding"/>
    <property type="evidence" value="ECO:0007669"/>
    <property type="project" value="UniProtKB-KW"/>
</dbReference>
<comment type="pathway">
    <text evidence="2">Purine metabolism; IMP biosynthesis via de novo pathway; N(1)-(5-phospho-D-ribosyl)glycinamide from 5-phospho-alpha-D-ribose 1-diphosphate: step 2/2.</text>
</comment>
<feature type="domain" description="ATP-grasp" evidence="17">
    <location>
        <begin position="116"/>
        <end position="330"/>
    </location>
</feature>
<dbReference type="InterPro" id="IPR011054">
    <property type="entry name" value="Rudment_hybrid_motif"/>
</dbReference>
<evidence type="ECO:0000256" key="5">
    <source>
        <dbReference type="ARBA" id="ARBA00022723"/>
    </source>
</evidence>
<dbReference type="InterPro" id="IPR013815">
    <property type="entry name" value="ATP_grasp_subdomain_1"/>
</dbReference>
<dbReference type="SMART" id="SM01209">
    <property type="entry name" value="GARS_A"/>
    <property type="match status" value="1"/>
</dbReference>
<reference evidence="18" key="1">
    <citation type="submission" date="2021-03" db="EMBL/GenBank/DDBJ databases">
        <authorList>
            <person name="Tagirdzhanova G."/>
        </authorList>
    </citation>
    <scope>NUCLEOTIDE SEQUENCE</scope>
</reference>
<dbReference type="SUPFAM" id="SSF56059">
    <property type="entry name" value="Glutathione synthetase ATP-binding domain-like"/>
    <property type="match status" value="1"/>
</dbReference>
<evidence type="ECO:0000256" key="1">
    <source>
        <dbReference type="ARBA" id="ARBA00004686"/>
    </source>
</evidence>
<comment type="catalytic activity">
    <reaction evidence="15">
        <text>2-formamido-N(1)-(5-O-phospho-beta-D-ribosyl)acetamidine + ATP = 5-amino-1-(5-phospho-beta-D-ribosyl)imidazole + ADP + phosphate + H(+)</text>
        <dbReference type="Rhea" id="RHEA:23032"/>
        <dbReference type="ChEBI" id="CHEBI:15378"/>
        <dbReference type="ChEBI" id="CHEBI:30616"/>
        <dbReference type="ChEBI" id="CHEBI:43474"/>
        <dbReference type="ChEBI" id="CHEBI:137981"/>
        <dbReference type="ChEBI" id="CHEBI:147287"/>
        <dbReference type="ChEBI" id="CHEBI:456216"/>
        <dbReference type="EC" id="6.3.3.1"/>
    </reaction>
</comment>
<evidence type="ECO:0000313" key="18">
    <source>
        <dbReference type="EMBL" id="CAF9906263.1"/>
    </source>
</evidence>
<dbReference type="OrthoDB" id="2018833at2759"/>
<dbReference type="CDD" id="cd02196">
    <property type="entry name" value="PurM"/>
    <property type="match status" value="1"/>
</dbReference>
<dbReference type="SUPFAM" id="SSF52440">
    <property type="entry name" value="PreATP-grasp domain"/>
    <property type="match status" value="1"/>
</dbReference>
<evidence type="ECO:0000256" key="6">
    <source>
        <dbReference type="ARBA" id="ARBA00022741"/>
    </source>
</evidence>
<comment type="function">
    <text evidence="12">Catalyzes the second and fifth step in the 'de novo' purine biosynthesis pathway; contains phosphoribosylamine--glycine ligase (GARS) and phosphoribosylformylglycinamidine cyclo-ligase (AIRS) activities.</text>
</comment>
<dbReference type="GO" id="GO:0046084">
    <property type="term" value="P:adenine biosynthetic process"/>
    <property type="evidence" value="ECO:0007669"/>
    <property type="project" value="TreeGrafter"/>
</dbReference>
<accession>A0A8H3I653</accession>
<evidence type="ECO:0000256" key="13">
    <source>
        <dbReference type="ARBA" id="ARBA00029444"/>
    </source>
</evidence>
<dbReference type="SUPFAM" id="SSF51246">
    <property type="entry name" value="Rudiment single hybrid motif"/>
    <property type="match status" value="2"/>
</dbReference>
<evidence type="ECO:0000256" key="14">
    <source>
        <dbReference type="ARBA" id="ARBA00047843"/>
    </source>
</evidence>
<dbReference type="Pfam" id="PF00586">
    <property type="entry name" value="AIRS"/>
    <property type="match status" value="1"/>
</dbReference>
<evidence type="ECO:0000256" key="9">
    <source>
        <dbReference type="ARBA" id="ARBA00022842"/>
    </source>
</evidence>
<dbReference type="InterPro" id="IPR010918">
    <property type="entry name" value="PurM-like_C_dom"/>
</dbReference>
<name>A0A8H3I653_9LECA</name>
<gene>
    <name evidence="18" type="ORF">IMSHALPRED_004149</name>
</gene>
<evidence type="ECO:0000256" key="7">
    <source>
        <dbReference type="ARBA" id="ARBA00022755"/>
    </source>
</evidence>
<dbReference type="Gene3D" id="3.40.50.20">
    <property type="match status" value="1"/>
</dbReference>
<dbReference type="InterPro" id="IPR000115">
    <property type="entry name" value="PRibGlycinamide_synth"/>
</dbReference>
<keyword evidence="9" id="KW-0460">Magnesium</keyword>
<dbReference type="PANTHER" id="PTHR10520">
    <property type="entry name" value="TRIFUNCTIONAL PURINE BIOSYNTHETIC PROTEIN ADENOSINE-3-RELATED"/>
    <property type="match status" value="1"/>
</dbReference>
<dbReference type="PANTHER" id="PTHR10520:SF12">
    <property type="entry name" value="TRIFUNCTIONAL PURINE BIOSYNTHETIC PROTEIN ADENOSINE-3"/>
    <property type="match status" value="1"/>
</dbReference>
<evidence type="ECO:0000256" key="16">
    <source>
        <dbReference type="PROSITE-ProRule" id="PRU00409"/>
    </source>
</evidence>
<comment type="pathway">
    <text evidence="1">Purine metabolism; IMP biosynthesis via de novo pathway; 5-amino-1-(5-phospho-D-ribosyl)imidazole from N(2)-formyl-N(1)-(5-phospho-D-ribosyl)glycinamide: step 2/2.</text>
</comment>
<comment type="similarity">
    <text evidence="3">In the N-terminal section; belongs to the GARS family.</text>
</comment>
<dbReference type="FunFam" id="3.30.1490.20:FF:000006">
    <property type="entry name" value="phosphoribosylamine--glycine ligase, chloroplastic-like"/>
    <property type="match status" value="1"/>
</dbReference>
<dbReference type="Pfam" id="PF02844">
    <property type="entry name" value="GARS_N"/>
    <property type="match status" value="1"/>
</dbReference>
<comment type="catalytic activity">
    <reaction evidence="14">
        <text>5-phospho-beta-D-ribosylamine + glycine + ATP = N(1)-(5-phospho-beta-D-ribosyl)glycinamide + ADP + phosphate + H(+)</text>
        <dbReference type="Rhea" id="RHEA:17453"/>
        <dbReference type="ChEBI" id="CHEBI:15378"/>
        <dbReference type="ChEBI" id="CHEBI:30616"/>
        <dbReference type="ChEBI" id="CHEBI:43474"/>
        <dbReference type="ChEBI" id="CHEBI:57305"/>
        <dbReference type="ChEBI" id="CHEBI:58681"/>
        <dbReference type="ChEBI" id="CHEBI:143788"/>
        <dbReference type="ChEBI" id="CHEBI:456216"/>
        <dbReference type="EC" id="6.3.4.13"/>
    </reaction>
</comment>
<dbReference type="GO" id="GO:0006189">
    <property type="term" value="P:'de novo' IMP biosynthetic process"/>
    <property type="evidence" value="ECO:0007669"/>
    <property type="project" value="UniProtKB-UniPathway"/>
</dbReference>
<dbReference type="FunFam" id="3.90.650.10:FF:000007">
    <property type="entry name" value="Trifunctional purine biosynthetic protein adenosine-3"/>
    <property type="match status" value="1"/>
</dbReference>
<protein>
    <recommendedName>
        <fullName evidence="17">ATP-grasp domain-containing protein</fullName>
    </recommendedName>
</protein>